<evidence type="ECO:0000313" key="1">
    <source>
        <dbReference type="EMBL" id="MCI58106.1"/>
    </source>
</evidence>
<feature type="non-terminal residue" evidence="1">
    <location>
        <position position="1"/>
    </location>
</feature>
<name>A0A392TD96_9FABA</name>
<organism evidence="1 2">
    <name type="scientific">Trifolium medium</name>
    <dbReference type="NCBI Taxonomy" id="97028"/>
    <lineage>
        <taxon>Eukaryota</taxon>
        <taxon>Viridiplantae</taxon>
        <taxon>Streptophyta</taxon>
        <taxon>Embryophyta</taxon>
        <taxon>Tracheophyta</taxon>
        <taxon>Spermatophyta</taxon>
        <taxon>Magnoliopsida</taxon>
        <taxon>eudicotyledons</taxon>
        <taxon>Gunneridae</taxon>
        <taxon>Pentapetalae</taxon>
        <taxon>rosids</taxon>
        <taxon>fabids</taxon>
        <taxon>Fabales</taxon>
        <taxon>Fabaceae</taxon>
        <taxon>Papilionoideae</taxon>
        <taxon>50 kb inversion clade</taxon>
        <taxon>NPAAA clade</taxon>
        <taxon>Hologalegina</taxon>
        <taxon>IRL clade</taxon>
        <taxon>Trifolieae</taxon>
        <taxon>Trifolium</taxon>
    </lineage>
</organism>
<dbReference type="AlphaFoldDB" id="A0A392TD96"/>
<evidence type="ECO:0000313" key="2">
    <source>
        <dbReference type="Proteomes" id="UP000265520"/>
    </source>
</evidence>
<dbReference type="EMBL" id="LXQA010540336">
    <property type="protein sequence ID" value="MCI58106.1"/>
    <property type="molecule type" value="Genomic_DNA"/>
</dbReference>
<comment type="caution">
    <text evidence="1">The sequence shown here is derived from an EMBL/GenBank/DDBJ whole genome shotgun (WGS) entry which is preliminary data.</text>
</comment>
<reference evidence="1 2" key="1">
    <citation type="journal article" date="2018" name="Front. Plant Sci.">
        <title>Red Clover (Trifolium pratense) and Zigzag Clover (T. medium) - A Picture of Genomic Similarities and Differences.</title>
        <authorList>
            <person name="Dluhosova J."/>
            <person name="Istvanek J."/>
            <person name="Nedelnik J."/>
            <person name="Repkova J."/>
        </authorList>
    </citation>
    <scope>NUCLEOTIDE SEQUENCE [LARGE SCALE GENOMIC DNA]</scope>
    <source>
        <strain evidence="2">cv. 10/8</strain>
        <tissue evidence="1">Leaf</tissue>
    </source>
</reference>
<sequence>VERWQPAETSSFHMSCGEMTFKLDVVKELRHLQ</sequence>
<keyword evidence="2" id="KW-1185">Reference proteome</keyword>
<protein>
    <submittedName>
        <fullName evidence="1">Uncharacterized protein</fullName>
    </submittedName>
</protein>
<proteinExistence type="predicted"/>
<dbReference type="Proteomes" id="UP000265520">
    <property type="component" value="Unassembled WGS sequence"/>
</dbReference>
<accession>A0A392TD96</accession>